<dbReference type="InterPro" id="IPR006035">
    <property type="entry name" value="Ureohydrolase"/>
</dbReference>
<keyword evidence="2" id="KW-0479">Metal-binding</keyword>
<dbReference type="InterPro" id="IPR023696">
    <property type="entry name" value="Ureohydrolase_dom_sf"/>
</dbReference>
<evidence type="ECO:0008006" key="5">
    <source>
        <dbReference type="Google" id="ProtNLM"/>
    </source>
</evidence>
<dbReference type="GO" id="GO:0033389">
    <property type="term" value="P:putrescine biosynthetic process from arginine, via agmatine"/>
    <property type="evidence" value="ECO:0007669"/>
    <property type="project" value="TreeGrafter"/>
</dbReference>
<protein>
    <recommendedName>
        <fullName evidence="5">Agmatinase</fullName>
    </recommendedName>
</protein>
<evidence type="ECO:0000256" key="1">
    <source>
        <dbReference type="ARBA" id="ARBA00009227"/>
    </source>
</evidence>
<reference evidence="4" key="1">
    <citation type="journal article" date="2014" name="Front. Microbiol.">
        <title>High frequency of phylogenetically diverse reductive dehalogenase-homologous genes in deep subseafloor sedimentary metagenomes.</title>
        <authorList>
            <person name="Kawai M."/>
            <person name="Futagami T."/>
            <person name="Toyoda A."/>
            <person name="Takaki Y."/>
            <person name="Nishi S."/>
            <person name="Hori S."/>
            <person name="Arai W."/>
            <person name="Tsubouchi T."/>
            <person name="Morono Y."/>
            <person name="Uchiyama I."/>
            <person name="Ito T."/>
            <person name="Fujiyama A."/>
            <person name="Inagaki F."/>
            <person name="Takami H."/>
        </authorList>
    </citation>
    <scope>NUCLEOTIDE SEQUENCE</scope>
    <source>
        <strain evidence="4">Expedition CK06-06</strain>
    </source>
</reference>
<keyword evidence="3" id="KW-0378">Hydrolase</keyword>
<dbReference type="PANTHER" id="PTHR11358">
    <property type="entry name" value="ARGINASE/AGMATINASE"/>
    <property type="match status" value="1"/>
</dbReference>
<organism evidence="4">
    <name type="scientific">marine sediment metagenome</name>
    <dbReference type="NCBI Taxonomy" id="412755"/>
    <lineage>
        <taxon>unclassified sequences</taxon>
        <taxon>metagenomes</taxon>
        <taxon>ecological metagenomes</taxon>
    </lineage>
</organism>
<evidence type="ECO:0000256" key="2">
    <source>
        <dbReference type="ARBA" id="ARBA00022723"/>
    </source>
</evidence>
<evidence type="ECO:0000313" key="4">
    <source>
        <dbReference type="EMBL" id="GAI98026.1"/>
    </source>
</evidence>
<gene>
    <name evidence="4" type="ORF">S12H4_39159</name>
</gene>
<dbReference type="SUPFAM" id="SSF52768">
    <property type="entry name" value="Arginase/deacetylase"/>
    <property type="match status" value="1"/>
</dbReference>
<dbReference type="GO" id="GO:0046872">
    <property type="term" value="F:metal ion binding"/>
    <property type="evidence" value="ECO:0007669"/>
    <property type="project" value="UniProtKB-KW"/>
</dbReference>
<name>X1U334_9ZZZZ</name>
<dbReference type="PROSITE" id="PS01053">
    <property type="entry name" value="ARGINASE_1"/>
    <property type="match status" value="1"/>
</dbReference>
<evidence type="ECO:0000256" key="3">
    <source>
        <dbReference type="ARBA" id="ARBA00022801"/>
    </source>
</evidence>
<dbReference type="CDD" id="cd11593">
    <property type="entry name" value="Agmatinase-like_2"/>
    <property type="match status" value="1"/>
</dbReference>
<dbReference type="PANTHER" id="PTHR11358:SF26">
    <property type="entry name" value="GUANIDINO ACID HYDROLASE, MITOCHONDRIAL"/>
    <property type="match status" value="1"/>
</dbReference>
<sequence>RKRIGDLLSFNKIPVILGGEHSISFGAVQALKKKYPAISVLQLDAHADMRDTYQGTPHSHASVGRRISELCQLVQAGIRSMSKEEASFLAESDVKTFSMDFIHEHPEWKKKICENLSGDIYVTIDLDVFDPSLMPAIGTPEPGGIYWNDLLDLIREVSSRCAIRGFDIVELTPIPGMIAPDFLAAKLTYRIMGYITEGGEN</sequence>
<comment type="similarity">
    <text evidence="1">Belongs to the arginase family. Agmatinase subfamily.</text>
</comment>
<dbReference type="InterPro" id="IPR020855">
    <property type="entry name" value="Ureohydrolase_Mn_BS"/>
</dbReference>
<dbReference type="EMBL" id="BARW01023640">
    <property type="protein sequence ID" value="GAI98026.1"/>
    <property type="molecule type" value="Genomic_DNA"/>
</dbReference>
<accession>X1U334</accession>
<proteinExistence type="inferred from homology"/>
<comment type="caution">
    <text evidence="4">The sequence shown here is derived from an EMBL/GenBank/DDBJ whole genome shotgun (WGS) entry which is preliminary data.</text>
</comment>
<dbReference type="Gene3D" id="3.40.800.10">
    <property type="entry name" value="Ureohydrolase domain"/>
    <property type="match status" value="1"/>
</dbReference>
<dbReference type="GO" id="GO:0008783">
    <property type="term" value="F:agmatinase activity"/>
    <property type="evidence" value="ECO:0007669"/>
    <property type="project" value="TreeGrafter"/>
</dbReference>
<dbReference type="Pfam" id="PF00491">
    <property type="entry name" value="Arginase"/>
    <property type="match status" value="1"/>
</dbReference>
<dbReference type="AlphaFoldDB" id="X1U334"/>
<feature type="non-terminal residue" evidence="4">
    <location>
        <position position="1"/>
    </location>
</feature>
<dbReference type="PROSITE" id="PS51409">
    <property type="entry name" value="ARGINASE_2"/>
    <property type="match status" value="1"/>
</dbReference>